<sequence>METTIRKIGNSVGAIIPSELNAEAGDKYKIVKIDDTFVLTPLRNHLFAKEAD</sequence>
<evidence type="ECO:0000313" key="2">
    <source>
        <dbReference type="Proteomes" id="UP000721920"/>
    </source>
</evidence>
<accession>A0A921JWB6</accession>
<protein>
    <submittedName>
        <fullName evidence="1">Antitoxin MazE</fullName>
    </submittedName>
</protein>
<dbReference type="SUPFAM" id="SSF89447">
    <property type="entry name" value="AbrB/MazE/MraZ-like"/>
    <property type="match status" value="1"/>
</dbReference>
<name>A0A921JWB6_9LACO</name>
<proteinExistence type="predicted"/>
<comment type="caution">
    <text evidence="1">The sequence shown here is derived from an EMBL/GenBank/DDBJ whole genome shotgun (WGS) entry which is preliminary data.</text>
</comment>
<dbReference type="EMBL" id="DYXN01000070">
    <property type="protein sequence ID" value="HJE86873.1"/>
    <property type="molecule type" value="Genomic_DNA"/>
</dbReference>
<gene>
    <name evidence="1" type="ORF">K8U88_04720</name>
</gene>
<evidence type="ECO:0000313" key="1">
    <source>
        <dbReference type="EMBL" id="HJE86873.1"/>
    </source>
</evidence>
<dbReference type="Gene3D" id="2.10.260.10">
    <property type="match status" value="1"/>
</dbReference>
<organism evidence="1 2">
    <name type="scientific">Levilactobacillus hammesii</name>
    <dbReference type="NCBI Taxonomy" id="267633"/>
    <lineage>
        <taxon>Bacteria</taxon>
        <taxon>Bacillati</taxon>
        <taxon>Bacillota</taxon>
        <taxon>Bacilli</taxon>
        <taxon>Lactobacillales</taxon>
        <taxon>Lactobacillaceae</taxon>
        <taxon>Levilactobacillus</taxon>
    </lineage>
</organism>
<reference evidence="1" key="1">
    <citation type="journal article" date="2021" name="PeerJ">
        <title>Extensive microbial diversity within the chicken gut microbiome revealed by metagenomics and culture.</title>
        <authorList>
            <person name="Gilroy R."/>
            <person name="Ravi A."/>
            <person name="Getino M."/>
            <person name="Pursley I."/>
            <person name="Horton D.L."/>
            <person name="Alikhan N.F."/>
            <person name="Baker D."/>
            <person name="Gharbi K."/>
            <person name="Hall N."/>
            <person name="Watson M."/>
            <person name="Adriaenssens E.M."/>
            <person name="Foster-Nyarko E."/>
            <person name="Jarju S."/>
            <person name="Secka A."/>
            <person name="Antonio M."/>
            <person name="Oren A."/>
            <person name="Chaudhuri R.R."/>
            <person name="La Ragione R."/>
            <person name="Hildebrand F."/>
            <person name="Pallen M.J."/>
        </authorList>
    </citation>
    <scope>NUCLEOTIDE SEQUENCE</scope>
    <source>
        <strain evidence="1">CHK173-2145</strain>
    </source>
</reference>
<dbReference type="AlphaFoldDB" id="A0A921JWB6"/>
<dbReference type="Proteomes" id="UP000721920">
    <property type="component" value="Unassembled WGS sequence"/>
</dbReference>
<reference evidence="1" key="2">
    <citation type="submission" date="2021-09" db="EMBL/GenBank/DDBJ databases">
        <authorList>
            <person name="Gilroy R."/>
        </authorList>
    </citation>
    <scope>NUCLEOTIDE SEQUENCE</scope>
    <source>
        <strain evidence="1">CHK173-2145</strain>
    </source>
</reference>
<dbReference type="InterPro" id="IPR037914">
    <property type="entry name" value="SpoVT-AbrB_sf"/>
</dbReference>